<accession>A0ABX2J1A6</accession>
<comment type="caution">
    <text evidence="1">The sequence shown here is derived from an EMBL/GenBank/DDBJ whole genome shotgun (WGS) entry which is preliminary data.</text>
</comment>
<evidence type="ECO:0000313" key="1">
    <source>
        <dbReference type="EMBL" id="NSX57009.1"/>
    </source>
</evidence>
<proteinExistence type="predicted"/>
<protein>
    <submittedName>
        <fullName evidence="1">Uncharacterized protein</fullName>
    </submittedName>
</protein>
<gene>
    <name evidence="1" type="ORF">HRQ87_19705</name>
</gene>
<dbReference type="Proteomes" id="UP000777935">
    <property type="component" value="Unassembled WGS sequence"/>
</dbReference>
<reference evidence="1 2" key="1">
    <citation type="submission" date="2020-06" db="EMBL/GenBank/DDBJ databases">
        <title>Sulfitobacter algicola sp. nov., isolated from green algae.</title>
        <authorList>
            <person name="Wang C."/>
        </authorList>
    </citation>
    <scope>NUCLEOTIDE SEQUENCE [LARGE SCALE GENOMIC DNA]</scope>
    <source>
        <strain evidence="1 2">1151</strain>
    </source>
</reference>
<keyword evidence="2" id="KW-1185">Reference proteome</keyword>
<name>A0ABX2J1A6_9RHOB</name>
<dbReference type="RefSeq" id="WP_174140161.1">
    <property type="nucleotide sequence ID" value="NZ_JABUFE010000031.1"/>
</dbReference>
<dbReference type="EMBL" id="JABUFE010000031">
    <property type="protein sequence ID" value="NSX57009.1"/>
    <property type="molecule type" value="Genomic_DNA"/>
</dbReference>
<evidence type="ECO:0000313" key="2">
    <source>
        <dbReference type="Proteomes" id="UP000777935"/>
    </source>
</evidence>
<sequence length="141" mass="15421">MVEFTKEELDAFLSKKEFDFETVAGRDEFFEERRIGGGGRDSDGFQLRDIKNYAVGVANIISSGASLRGGHAEQGHDGRQELYVAKAGRTITLEAGDQIKLVCGQSRITMKSNGTIEVNGKTILEVADKLIKLNADVVKIN</sequence>
<organism evidence="1 2">
    <name type="scientific">Parasulfitobacter algicola</name>
    <dbReference type="NCBI Taxonomy" id="2614809"/>
    <lineage>
        <taxon>Bacteria</taxon>
        <taxon>Pseudomonadati</taxon>
        <taxon>Pseudomonadota</taxon>
        <taxon>Alphaproteobacteria</taxon>
        <taxon>Rhodobacterales</taxon>
        <taxon>Roseobacteraceae</taxon>
        <taxon>Parasulfitobacter</taxon>
    </lineage>
</organism>